<evidence type="ECO:0000256" key="1">
    <source>
        <dbReference type="ARBA" id="ARBA00023125"/>
    </source>
</evidence>
<gene>
    <name evidence="4" type="ORF">PM10SUCC1_18740</name>
</gene>
<dbReference type="PANTHER" id="PTHR43479">
    <property type="entry name" value="ACREF/ENVCD OPERON REPRESSOR-RELATED"/>
    <property type="match status" value="1"/>
</dbReference>
<protein>
    <submittedName>
        <fullName evidence="4">TetR family transcriptional regulator</fullName>
    </submittedName>
</protein>
<evidence type="ECO:0000313" key="5">
    <source>
        <dbReference type="Proteomes" id="UP001144471"/>
    </source>
</evidence>
<name>A0A9W6LNW6_9FUSO</name>
<dbReference type="Gene3D" id="1.10.357.10">
    <property type="entry name" value="Tetracycline Repressor, domain 2"/>
    <property type="match status" value="1"/>
</dbReference>
<keyword evidence="1 2" id="KW-0238">DNA-binding</keyword>
<dbReference type="AlphaFoldDB" id="A0A9W6LNW6"/>
<organism evidence="4 5">
    <name type="scientific">Propionigenium maris DSM 9537</name>
    <dbReference type="NCBI Taxonomy" id="1123000"/>
    <lineage>
        <taxon>Bacteria</taxon>
        <taxon>Fusobacteriati</taxon>
        <taxon>Fusobacteriota</taxon>
        <taxon>Fusobacteriia</taxon>
        <taxon>Fusobacteriales</taxon>
        <taxon>Fusobacteriaceae</taxon>
        <taxon>Propionigenium</taxon>
    </lineage>
</organism>
<dbReference type="InterPro" id="IPR036271">
    <property type="entry name" value="Tet_transcr_reg_TetR-rel_C_sf"/>
</dbReference>
<dbReference type="SUPFAM" id="SSF48498">
    <property type="entry name" value="Tetracyclin repressor-like, C-terminal domain"/>
    <property type="match status" value="1"/>
</dbReference>
<feature type="domain" description="HTH tetR-type" evidence="3">
    <location>
        <begin position="1"/>
        <end position="61"/>
    </location>
</feature>
<reference evidence="4" key="1">
    <citation type="submission" date="2022-12" db="EMBL/GenBank/DDBJ databases">
        <title>Reference genome sequencing for broad-spectrum identification of bacterial and archaeal isolates by mass spectrometry.</title>
        <authorList>
            <person name="Sekiguchi Y."/>
            <person name="Tourlousse D.M."/>
        </authorList>
    </citation>
    <scope>NUCLEOTIDE SEQUENCE</scope>
    <source>
        <strain evidence="4">10succ1</strain>
    </source>
</reference>
<feature type="DNA-binding region" description="H-T-H motif" evidence="2">
    <location>
        <begin position="24"/>
        <end position="43"/>
    </location>
</feature>
<sequence length="185" mass="21399">MSTEDKILKVALKLFSKYGYSGVSTKQIARESGVNEVTIFRKFESKSNLFQQVITRYAKEGNVIEKLKAELTGDLKTDLGVFGFSFYKFLLNNELMYKLQVKQVDEESMKFTNSLKYKDFFSDYLKNAREEGKFKGDPERVAVTFISTIMGIFTFRIFTKDMVAKVDIEETIQEEAEKILKLYTA</sequence>
<dbReference type="PANTHER" id="PTHR43479:SF11">
    <property type="entry name" value="ACREF_ENVCD OPERON REPRESSOR-RELATED"/>
    <property type="match status" value="1"/>
</dbReference>
<dbReference type="Pfam" id="PF00440">
    <property type="entry name" value="TetR_N"/>
    <property type="match status" value="1"/>
</dbReference>
<dbReference type="PROSITE" id="PS50977">
    <property type="entry name" value="HTH_TETR_2"/>
    <property type="match status" value="1"/>
</dbReference>
<evidence type="ECO:0000313" key="4">
    <source>
        <dbReference type="EMBL" id="GLI56360.1"/>
    </source>
</evidence>
<dbReference type="PRINTS" id="PR00455">
    <property type="entry name" value="HTHTETR"/>
</dbReference>
<accession>A0A9W6LNW6</accession>
<dbReference type="Proteomes" id="UP001144471">
    <property type="component" value="Unassembled WGS sequence"/>
</dbReference>
<comment type="caution">
    <text evidence="4">The sequence shown here is derived from an EMBL/GenBank/DDBJ whole genome shotgun (WGS) entry which is preliminary data.</text>
</comment>
<dbReference type="InterPro" id="IPR009057">
    <property type="entry name" value="Homeodomain-like_sf"/>
</dbReference>
<evidence type="ECO:0000259" key="3">
    <source>
        <dbReference type="PROSITE" id="PS50977"/>
    </source>
</evidence>
<dbReference type="InterPro" id="IPR050624">
    <property type="entry name" value="HTH-type_Tx_Regulator"/>
</dbReference>
<dbReference type="InterPro" id="IPR001647">
    <property type="entry name" value="HTH_TetR"/>
</dbReference>
<proteinExistence type="predicted"/>
<keyword evidence="5" id="KW-1185">Reference proteome</keyword>
<dbReference type="SUPFAM" id="SSF46689">
    <property type="entry name" value="Homeodomain-like"/>
    <property type="match status" value="1"/>
</dbReference>
<evidence type="ECO:0000256" key="2">
    <source>
        <dbReference type="PROSITE-ProRule" id="PRU00335"/>
    </source>
</evidence>
<dbReference type="GO" id="GO:0003677">
    <property type="term" value="F:DNA binding"/>
    <property type="evidence" value="ECO:0007669"/>
    <property type="project" value="UniProtKB-UniRule"/>
</dbReference>
<dbReference type="EMBL" id="BSDY01000007">
    <property type="protein sequence ID" value="GLI56360.1"/>
    <property type="molecule type" value="Genomic_DNA"/>
</dbReference>